<evidence type="ECO:0000313" key="1">
    <source>
        <dbReference type="EMBL" id="GII58532.1"/>
    </source>
</evidence>
<sequence length="145" mass="15666">MNLESRALLLQEAGLIVVAEAWSGQVPAPMEAWRLIIGGEVTPTAVVPTLDGIDQWDEVEAVWDSVARDSGIFGGRNEFLISVAGPGAADAPWAHVRRDSRPKLAHLSFSSVEEPEFVAMSLDGRCVCGVTAEEYAVWVVARSFE</sequence>
<accession>A0A8J4DER5</accession>
<gene>
    <name evidence="1" type="ORF">Pth03_69210</name>
</gene>
<evidence type="ECO:0000313" key="2">
    <source>
        <dbReference type="Proteomes" id="UP000605992"/>
    </source>
</evidence>
<dbReference type="RefSeq" id="WP_203948626.1">
    <property type="nucleotide sequence ID" value="NZ_BOOR01000066.1"/>
</dbReference>
<name>A0A8J4DER5_9ACTN</name>
<organism evidence="1 2">
    <name type="scientific">Planotetraspora thailandica</name>
    <dbReference type="NCBI Taxonomy" id="487172"/>
    <lineage>
        <taxon>Bacteria</taxon>
        <taxon>Bacillati</taxon>
        <taxon>Actinomycetota</taxon>
        <taxon>Actinomycetes</taxon>
        <taxon>Streptosporangiales</taxon>
        <taxon>Streptosporangiaceae</taxon>
        <taxon>Planotetraspora</taxon>
    </lineage>
</organism>
<reference evidence="1" key="1">
    <citation type="submission" date="2021-01" db="EMBL/GenBank/DDBJ databases">
        <title>Whole genome shotgun sequence of Planotetraspora thailandica NBRC 104271.</title>
        <authorList>
            <person name="Komaki H."/>
            <person name="Tamura T."/>
        </authorList>
    </citation>
    <scope>NUCLEOTIDE SEQUENCE</scope>
    <source>
        <strain evidence="1">NBRC 104271</strain>
    </source>
</reference>
<comment type="caution">
    <text evidence="1">The sequence shown here is derived from an EMBL/GenBank/DDBJ whole genome shotgun (WGS) entry which is preliminary data.</text>
</comment>
<keyword evidence="2" id="KW-1185">Reference proteome</keyword>
<dbReference type="Proteomes" id="UP000605992">
    <property type="component" value="Unassembled WGS sequence"/>
</dbReference>
<dbReference type="EMBL" id="BOOR01000066">
    <property type="protein sequence ID" value="GII58532.1"/>
    <property type="molecule type" value="Genomic_DNA"/>
</dbReference>
<proteinExistence type="predicted"/>
<protein>
    <submittedName>
        <fullName evidence="1">Uncharacterized protein</fullName>
    </submittedName>
</protein>
<dbReference type="AlphaFoldDB" id="A0A8J4DER5"/>